<dbReference type="InterPro" id="IPR014756">
    <property type="entry name" value="Ig_E-set"/>
</dbReference>
<reference evidence="3" key="1">
    <citation type="journal article" date="2020" name="Appl. Environ. Microbiol.">
        <title>Medium-Chain Fatty Acid Synthesis by 'Candidatus Weimeria bifida' gen. nov., sp. nov., and 'Candidatus Pseudoramibacter fermentans' sp. nov.</title>
        <authorList>
            <person name="Scarborough M.J."/>
            <person name="Myers K.S."/>
            <person name="Donohue T.J."/>
            <person name="Noguera D.R."/>
        </authorList>
    </citation>
    <scope>NUCLEOTIDE SEQUENCE</scope>
    <source>
        <strain evidence="3">LCO1.1</strain>
    </source>
</reference>
<gene>
    <name evidence="3" type="primary">pulA</name>
    <name evidence="3" type="ORF">FRC54_06400</name>
</gene>
<accession>A0A6N7IYY0</accession>
<name>A0A6N7IYY0_9FIRM</name>
<evidence type="ECO:0000256" key="1">
    <source>
        <dbReference type="ARBA" id="ARBA00008061"/>
    </source>
</evidence>
<dbReference type="Pfam" id="PF02922">
    <property type="entry name" value="CBM_48"/>
    <property type="match status" value="1"/>
</dbReference>
<dbReference type="GO" id="GO:0051060">
    <property type="term" value="F:pullulanase activity"/>
    <property type="evidence" value="ECO:0007669"/>
    <property type="project" value="UniProtKB-EC"/>
</dbReference>
<comment type="caution">
    <text evidence="3">The sequence shown here is derived from an EMBL/GenBank/DDBJ whole genome shotgun (WGS) entry which is preliminary data.</text>
</comment>
<dbReference type="InterPro" id="IPR006047">
    <property type="entry name" value="GH13_cat_dom"/>
</dbReference>
<sequence length="678" mass="76250">MTRTPREWKDFYLSSSFSSKYDYDGQLGAFADERGTTFTVWSPCAVNVSLRFFSHGSQEEDGTDIDVPVMVYRMQPGKNGVFTLHTRKNLSGTYYDFEIEHEDKTVTTPDPYAKACGSNGMRSMVIDLRTTDPEGWEADKPPAKTDETVISEVHVKDFSWDKSGGFPDDVRGRYLAFTKNKTYLNGDDKSFRTGLSYLKNLGVTHIQLMPVFDYGSVNEADSFAFDLKGSKNGEPFNWGYDPVNYNCPEGSYSSDPYEGDVRIRELKSAIMAIHKAGFRVIMDVVYNHTYSLEDSSFQKTVPWYYYRIDKDGKPANGSGCGNDFASEMYMAHRFIKDSVLYWASEYHMDGFRFDLMGLLDTDLMNDIQASLDEIYGSGEKLVYGEPWGADNSSLEGKAHPSDKAHFKELDPEIGMFNDCIRDSVKGSVFEKHEPGFADGDKDASKLVKGILSTIGGKDFPVQNPGQSITYVSCHDNLTLWDKLSEVNWLKPTGDPEKKRLAQNRLCAAIYLMSPGRVFFLSGEEGARSKNGDENSYNASIEENAIKWDELYRHSDLIEYYKGLIGLRRSLPLLNRKDAALAEDFRVTGGSCDSLPDGLVLVQGGDESGEILMIFNGSNLSQLMALPSGKWQLCVDGDRSDYWTEDEPVLADEKIESEPMTAMIFKKITEEANFGRQEE</sequence>
<keyword evidence="3" id="KW-0326">Glycosidase</keyword>
<dbReference type="Gene3D" id="2.60.40.10">
    <property type="entry name" value="Immunoglobulins"/>
    <property type="match status" value="1"/>
</dbReference>
<dbReference type="SUPFAM" id="SSF81296">
    <property type="entry name" value="E set domains"/>
    <property type="match status" value="1"/>
</dbReference>
<dbReference type="InterPro" id="IPR004193">
    <property type="entry name" value="Glyco_hydro_13_N"/>
</dbReference>
<dbReference type="Proteomes" id="UP000460257">
    <property type="component" value="Unassembled WGS sequence"/>
</dbReference>
<dbReference type="InterPro" id="IPR013780">
    <property type="entry name" value="Glyco_hydro_b"/>
</dbReference>
<organism evidence="3 4">
    <name type="scientific">Candidatus Weimeria bifida</name>
    <dbReference type="NCBI Taxonomy" id="2599074"/>
    <lineage>
        <taxon>Bacteria</taxon>
        <taxon>Bacillati</taxon>
        <taxon>Bacillota</taxon>
        <taxon>Clostridia</taxon>
        <taxon>Lachnospirales</taxon>
        <taxon>Lachnospiraceae</taxon>
        <taxon>Candidatus Weimeria</taxon>
    </lineage>
</organism>
<evidence type="ECO:0000259" key="2">
    <source>
        <dbReference type="SMART" id="SM00642"/>
    </source>
</evidence>
<keyword evidence="4" id="KW-1185">Reference proteome</keyword>
<dbReference type="EC" id="3.2.1.41" evidence="3"/>
<dbReference type="SUPFAM" id="SSF51445">
    <property type="entry name" value="(Trans)glycosidases"/>
    <property type="match status" value="1"/>
</dbReference>
<protein>
    <submittedName>
        <fullName evidence="3">Type I pullulanase</fullName>
        <ecNumber evidence="3">3.2.1.41</ecNumber>
    </submittedName>
</protein>
<feature type="domain" description="Glycosyl hydrolase family 13 catalytic" evidence="2">
    <location>
        <begin position="152"/>
        <end position="567"/>
    </location>
</feature>
<dbReference type="InterPro" id="IPR011840">
    <property type="entry name" value="PulA_typeI"/>
</dbReference>
<dbReference type="PANTHER" id="PTHR43002">
    <property type="entry name" value="GLYCOGEN DEBRANCHING ENZYME"/>
    <property type="match status" value="1"/>
</dbReference>
<dbReference type="AlphaFoldDB" id="A0A6N7IYY0"/>
<dbReference type="Pfam" id="PF00128">
    <property type="entry name" value="Alpha-amylase"/>
    <property type="match status" value="1"/>
</dbReference>
<proteinExistence type="inferred from homology"/>
<dbReference type="SMART" id="SM00642">
    <property type="entry name" value="Aamy"/>
    <property type="match status" value="1"/>
</dbReference>
<evidence type="ECO:0000313" key="3">
    <source>
        <dbReference type="EMBL" id="MQN01547.1"/>
    </source>
</evidence>
<dbReference type="CDD" id="cd02860">
    <property type="entry name" value="E_set_Pullulanase"/>
    <property type="match status" value="1"/>
</dbReference>
<dbReference type="InterPro" id="IPR017853">
    <property type="entry name" value="GH"/>
</dbReference>
<dbReference type="Gene3D" id="2.60.40.1180">
    <property type="entry name" value="Golgi alpha-mannosidase II"/>
    <property type="match status" value="1"/>
</dbReference>
<comment type="similarity">
    <text evidence="1">Belongs to the glycosyl hydrolase 13 family.</text>
</comment>
<dbReference type="GO" id="GO:0005975">
    <property type="term" value="P:carbohydrate metabolic process"/>
    <property type="evidence" value="ECO:0007669"/>
    <property type="project" value="InterPro"/>
</dbReference>
<evidence type="ECO:0000313" key="4">
    <source>
        <dbReference type="Proteomes" id="UP000460257"/>
    </source>
</evidence>
<dbReference type="EMBL" id="VOGC01000006">
    <property type="protein sequence ID" value="MQN01547.1"/>
    <property type="molecule type" value="Genomic_DNA"/>
</dbReference>
<dbReference type="InterPro" id="IPR013783">
    <property type="entry name" value="Ig-like_fold"/>
</dbReference>
<dbReference type="Gene3D" id="3.20.20.80">
    <property type="entry name" value="Glycosidases"/>
    <property type="match status" value="1"/>
</dbReference>
<dbReference type="NCBIfam" id="TIGR02104">
    <property type="entry name" value="pulA_typeI"/>
    <property type="match status" value="1"/>
</dbReference>
<keyword evidence="3" id="KW-0378">Hydrolase</keyword>
<dbReference type="CDD" id="cd11341">
    <property type="entry name" value="AmyAc_Pullulanase_LD-like"/>
    <property type="match status" value="1"/>
</dbReference>